<comment type="caution">
    <text evidence="2">The sequence shown here is derived from an EMBL/GenBank/DDBJ whole genome shotgun (WGS) entry which is preliminary data.</text>
</comment>
<dbReference type="OrthoDB" id="2678246at2759"/>
<dbReference type="EMBL" id="JABBWG010000068">
    <property type="protein sequence ID" value="KAG1803285.1"/>
    <property type="molecule type" value="Genomic_DNA"/>
</dbReference>
<name>A0A9P7J576_9AGAM</name>
<dbReference type="AlphaFoldDB" id="A0A9P7J576"/>
<organism evidence="2 3">
    <name type="scientific">Suillus subaureus</name>
    <dbReference type="NCBI Taxonomy" id="48587"/>
    <lineage>
        <taxon>Eukaryota</taxon>
        <taxon>Fungi</taxon>
        <taxon>Dikarya</taxon>
        <taxon>Basidiomycota</taxon>
        <taxon>Agaricomycotina</taxon>
        <taxon>Agaricomycetes</taxon>
        <taxon>Agaricomycetidae</taxon>
        <taxon>Boletales</taxon>
        <taxon>Suillineae</taxon>
        <taxon>Suillaceae</taxon>
        <taxon>Suillus</taxon>
    </lineage>
</organism>
<evidence type="ECO:0000256" key="1">
    <source>
        <dbReference type="SAM" id="MobiDB-lite"/>
    </source>
</evidence>
<evidence type="ECO:0000313" key="2">
    <source>
        <dbReference type="EMBL" id="KAG1803285.1"/>
    </source>
</evidence>
<reference evidence="2" key="1">
    <citation type="journal article" date="2020" name="New Phytol.">
        <title>Comparative genomics reveals dynamic genome evolution in host specialist ectomycorrhizal fungi.</title>
        <authorList>
            <person name="Lofgren L.A."/>
            <person name="Nguyen N.H."/>
            <person name="Vilgalys R."/>
            <person name="Ruytinx J."/>
            <person name="Liao H.L."/>
            <person name="Branco S."/>
            <person name="Kuo A."/>
            <person name="LaButti K."/>
            <person name="Lipzen A."/>
            <person name="Andreopoulos W."/>
            <person name="Pangilinan J."/>
            <person name="Riley R."/>
            <person name="Hundley H."/>
            <person name="Na H."/>
            <person name="Barry K."/>
            <person name="Grigoriev I.V."/>
            <person name="Stajich J.E."/>
            <person name="Kennedy P.G."/>
        </authorList>
    </citation>
    <scope>NUCLEOTIDE SEQUENCE</scope>
    <source>
        <strain evidence="2">MN1</strain>
    </source>
</reference>
<proteinExistence type="predicted"/>
<feature type="region of interest" description="Disordered" evidence="1">
    <location>
        <begin position="25"/>
        <end position="99"/>
    </location>
</feature>
<accession>A0A9P7J576</accession>
<dbReference type="RefSeq" id="XP_041186520.1">
    <property type="nucleotide sequence ID" value="XM_041341225.1"/>
</dbReference>
<evidence type="ECO:0000313" key="3">
    <source>
        <dbReference type="Proteomes" id="UP000807769"/>
    </source>
</evidence>
<keyword evidence="3" id="KW-1185">Reference proteome</keyword>
<dbReference type="GeneID" id="64635241"/>
<feature type="compositionally biased region" description="Polar residues" evidence="1">
    <location>
        <begin position="50"/>
        <end position="63"/>
    </location>
</feature>
<sequence length="367" mass="40580">MHCGRTTLPLPQRPSPPFLEKITAGALHALTEPKHKQTSYPTGKQVASHPANSSATTDDSMVYSQAKGKERASNFEPNDAPHPTASQTLSNTNPNLDNMDADLNDMDANNSLNKGVPPATFIWAHNPPYNPTYNDPDPALEECDPRNWDDGTEELEMEVDNEEQDNTQHPSNKYSHQRSLSLFHIFKPTNHTSQYHCHEVAFTGKSHVTHAMEHGSPHAKKPASMVSSSVNTPSSSAWTFASLSCMVSQDLQTLLRPGWKKTAHKCSLSEHVQLGTSDVLDQVGSLTDNMSYIYSAKQFASEYKIAKVNALCHEYDIQFQWEQGVIEHSKADSVHQRSQEAKTLKLCLLEALGQSLVREGGGPLPQN</sequence>
<protein>
    <submittedName>
        <fullName evidence="2">Uncharacterized protein</fullName>
    </submittedName>
</protein>
<feature type="compositionally biased region" description="Polar residues" evidence="1">
    <location>
        <begin position="84"/>
        <end position="94"/>
    </location>
</feature>
<dbReference type="Proteomes" id="UP000807769">
    <property type="component" value="Unassembled WGS sequence"/>
</dbReference>
<gene>
    <name evidence="2" type="ORF">BJ212DRAFT_1487075</name>
</gene>